<dbReference type="AlphaFoldDB" id="A0ABD4A787"/>
<protein>
    <recommendedName>
        <fullName evidence="3">Clostridial hydrophobic W</fullName>
    </recommendedName>
</protein>
<dbReference type="InterPro" id="IPR006637">
    <property type="entry name" value="ChW"/>
</dbReference>
<comment type="caution">
    <text evidence="1">The sequence shown here is derived from an EMBL/GenBank/DDBJ whole genome shotgun (WGS) entry which is preliminary data.</text>
</comment>
<evidence type="ECO:0000313" key="2">
    <source>
        <dbReference type="Proteomes" id="UP000032076"/>
    </source>
</evidence>
<sequence>MKIEAHVQDYGWTAVRNNGEVVGTIGLNKRVEAIRLWSDKHKIMYRTHLQEIGWSNWKTNGEVSGTVGQNRAIEAIEIKLS</sequence>
<gene>
    <name evidence="1" type="ORF">B4167_2760</name>
</gene>
<dbReference type="Pfam" id="PF07538">
    <property type="entry name" value="ChW"/>
    <property type="match status" value="2"/>
</dbReference>
<evidence type="ECO:0008006" key="3">
    <source>
        <dbReference type="Google" id="ProtNLM"/>
    </source>
</evidence>
<name>A0ABD4A787_9BACI</name>
<reference evidence="1 2" key="1">
    <citation type="submission" date="2015-01" db="EMBL/GenBank/DDBJ databases">
        <title>Draft Genome Sequences of Four Bacillus thermoamylovorans Strains, Isolated From Food Products.</title>
        <authorList>
            <person name="Krawcyk A.O."/>
            <person name="Berendsen E.M."/>
            <person name="Eijlander R.T."/>
            <person name="de Jong A."/>
            <person name="Wells-Bennik M."/>
            <person name="Kuipers O.P."/>
        </authorList>
    </citation>
    <scope>NUCLEOTIDE SEQUENCE [LARGE SCALE GENOMIC DNA]</scope>
    <source>
        <strain evidence="1 2">B4167</strain>
    </source>
</reference>
<dbReference type="EMBL" id="JXLU01000082">
    <property type="protein sequence ID" value="KIO72738.1"/>
    <property type="molecule type" value="Genomic_DNA"/>
</dbReference>
<accession>A0ABD4A787</accession>
<evidence type="ECO:0000313" key="1">
    <source>
        <dbReference type="EMBL" id="KIO72738.1"/>
    </source>
</evidence>
<dbReference type="Proteomes" id="UP000032076">
    <property type="component" value="Unassembled WGS sequence"/>
</dbReference>
<proteinExistence type="predicted"/>
<dbReference type="SMART" id="SM00728">
    <property type="entry name" value="ChW"/>
    <property type="match status" value="2"/>
</dbReference>
<organism evidence="1 2">
    <name type="scientific">Caldibacillus thermoamylovorans</name>
    <dbReference type="NCBI Taxonomy" id="35841"/>
    <lineage>
        <taxon>Bacteria</taxon>
        <taxon>Bacillati</taxon>
        <taxon>Bacillota</taxon>
        <taxon>Bacilli</taxon>
        <taxon>Bacillales</taxon>
        <taxon>Bacillaceae</taxon>
        <taxon>Caldibacillus</taxon>
    </lineage>
</organism>